<gene>
    <name evidence="4" type="ORF">HMPREF0446_00721</name>
</gene>
<feature type="coiled-coil region" evidence="1">
    <location>
        <begin position="26"/>
        <end position="60"/>
    </location>
</feature>
<dbReference type="Pfam" id="PF13384">
    <property type="entry name" value="HTH_23"/>
    <property type="match status" value="1"/>
</dbReference>
<proteinExistence type="predicted"/>
<reference evidence="4" key="2">
    <citation type="submission" date="2011-10" db="EMBL/GenBank/DDBJ databases">
        <title>The Genome Sequence of Granulicatella elegans ATCC 700633.</title>
        <authorList>
            <consortium name="The Broad Institute Genome Sequencing Platform"/>
            <consortium name="The Broad Institute Genome Sequencing Center for Infectious Disease"/>
            <person name="Earl A."/>
            <person name="Ward D."/>
            <person name="Feldgarden M."/>
            <person name="Gevers D."/>
            <person name="Sibley C.D."/>
            <person name="Field T.R."/>
            <person name="Grinwis M."/>
            <person name="Eshaghurshan C.S."/>
            <person name="Surette M.G."/>
            <person name="Young S.K."/>
            <person name="Zeng Q."/>
            <person name="Gargeya S."/>
            <person name="Fitzgerald M."/>
            <person name="Haas B."/>
            <person name="Abouelleil A."/>
            <person name="Alvarado L."/>
            <person name="Arachchi H.M."/>
            <person name="Berlin A."/>
            <person name="Brown A."/>
            <person name="Chapman S.B."/>
            <person name="Chen Z."/>
            <person name="Dunbar C."/>
            <person name="Freedman E."/>
            <person name="Gearin G."/>
            <person name="Goldberg J."/>
            <person name="Griggs A."/>
            <person name="Gujja S."/>
            <person name="Heiman D."/>
            <person name="Howarth C."/>
            <person name="Larson L."/>
            <person name="Lui A."/>
            <person name="MacDonald P.J.P."/>
            <person name="Montmayeur A."/>
            <person name="Murphy C."/>
            <person name="Neiman D."/>
            <person name="Pearson M."/>
            <person name="Priest M."/>
            <person name="Roberts A."/>
            <person name="Saif S."/>
            <person name="Shea T."/>
            <person name="Shenoy N."/>
            <person name="Sisk P."/>
            <person name="Stolte C."/>
            <person name="Sykes S."/>
            <person name="Wortman J."/>
            <person name="Nusbaum C."/>
            <person name="Birren B."/>
        </authorList>
    </citation>
    <scope>NUCLEOTIDE SEQUENCE [LARGE SCALE GENOMIC DNA]</scope>
    <source>
        <strain evidence="4">ATCC 700633</strain>
    </source>
</reference>
<feature type="compositionally biased region" description="Low complexity" evidence="2">
    <location>
        <begin position="103"/>
        <end position="116"/>
    </location>
</feature>
<dbReference type="AlphaFoldDB" id="D0BL86"/>
<comment type="caution">
    <text evidence="4">The sequence shown here is derived from an EMBL/GenBank/DDBJ whole genome shotgun (WGS) entry which is preliminary data.</text>
</comment>
<dbReference type="EMBL" id="ACRF02000011">
    <property type="protein sequence ID" value="EEW93839.1"/>
    <property type="molecule type" value="Genomic_DNA"/>
</dbReference>
<keyword evidence="1" id="KW-0175">Coiled coil</keyword>
<protein>
    <submittedName>
        <fullName evidence="4">Uncharacterized protein</fullName>
    </submittedName>
</protein>
<feature type="transmembrane region" description="Helical" evidence="3">
    <location>
        <begin position="6"/>
        <end position="24"/>
    </location>
</feature>
<evidence type="ECO:0000256" key="2">
    <source>
        <dbReference type="SAM" id="MobiDB-lite"/>
    </source>
</evidence>
<evidence type="ECO:0000256" key="3">
    <source>
        <dbReference type="SAM" id="Phobius"/>
    </source>
</evidence>
<keyword evidence="5" id="KW-1185">Reference proteome</keyword>
<dbReference type="eggNOG" id="ENOG5033GEQ">
    <property type="taxonomic scope" value="Bacteria"/>
</dbReference>
<dbReference type="InterPro" id="IPR036388">
    <property type="entry name" value="WH-like_DNA-bd_sf"/>
</dbReference>
<reference evidence="4" key="1">
    <citation type="submission" date="2009-09" db="EMBL/GenBank/DDBJ databases">
        <authorList>
            <consortium name="The Broad Institute Genome Sequencing Platform"/>
            <person name="Ward D."/>
            <person name="Feldgarden M."/>
            <person name="Earl A."/>
            <person name="Young S.K."/>
            <person name="Zeng Q."/>
            <person name="Koehrsen M."/>
            <person name="Alvarado L."/>
            <person name="Berlin A."/>
            <person name="Bochicchio J."/>
            <person name="Borenstein D."/>
            <person name="Chapman S.B."/>
            <person name="Chen Z."/>
            <person name="Engels R."/>
            <person name="Freedman E."/>
            <person name="Gellesch M."/>
            <person name="Goldberg J."/>
            <person name="Griggs A."/>
            <person name="Gujja S."/>
            <person name="Heilman E."/>
            <person name="Heiman D."/>
            <person name="Hepburn T."/>
            <person name="Howarth C."/>
            <person name="Jen D."/>
            <person name="Larson L."/>
            <person name="Lewis B."/>
            <person name="Mehta T."/>
            <person name="Park D."/>
            <person name="Pearson M."/>
            <person name="Roberts A."/>
            <person name="Saif S."/>
            <person name="Shea T."/>
            <person name="Shenoy N."/>
            <person name="Sisk P."/>
            <person name="Stolte C."/>
            <person name="Sykes S."/>
            <person name="Thomson T."/>
            <person name="Walk T."/>
            <person name="White J."/>
            <person name="Yandava C."/>
            <person name="Sibley C.D."/>
            <person name="Field T.R."/>
            <person name="Grinwis M."/>
            <person name="Eshaghurshan C.S."/>
            <person name="Surette M.G."/>
            <person name="Haas B."/>
            <person name="Nusbaum C."/>
            <person name="Birren B."/>
        </authorList>
    </citation>
    <scope>NUCLEOTIDE SEQUENCE [LARGE SCALE GENOMIC DNA]</scope>
    <source>
        <strain evidence="4">ATCC 700633</strain>
    </source>
</reference>
<dbReference type="HOGENOM" id="CLU_1624799_0_0_9"/>
<sequence length="172" mass="19944">MHVWIVVVALLALAVFFLFISLFLKDNQYEDELDELSEGLLELNREVYSLKKKIQELEGTPIYRAPVEHTPQPEPEFTFIPQPVVEPEPTFTPRFEEKEEEVQPVFEPTPTFTEPTFSQHEEEEEELHSITRKHILTLFSHGASYEEIAEQLNVPVSTVQLVIDSYFESGSH</sequence>
<dbReference type="Gene3D" id="1.10.10.10">
    <property type="entry name" value="Winged helix-like DNA-binding domain superfamily/Winged helix DNA-binding domain"/>
    <property type="match status" value="1"/>
</dbReference>
<name>D0BL86_9LACT</name>
<keyword evidence="3" id="KW-0472">Membrane</keyword>
<feature type="region of interest" description="Disordered" evidence="2">
    <location>
        <begin position="95"/>
        <end position="116"/>
    </location>
</feature>
<dbReference type="Proteomes" id="UP000002939">
    <property type="component" value="Unassembled WGS sequence"/>
</dbReference>
<evidence type="ECO:0000313" key="5">
    <source>
        <dbReference type="Proteomes" id="UP000002939"/>
    </source>
</evidence>
<dbReference type="OrthoDB" id="2168657at2"/>
<organism evidence="4 5">
    <name type="scientific">Granulicatella elegans ATCC 700633</name>
    <dbReference type="NCBI Taxonomy" id="626369"/>
    <lineage>
        <taxon>Bacteria</taxon>
        <taxon>Bacillati</taxon>
        <taxon>Bacillota</taxon>
        <taxon>Bacilli</taxon>
        <taxon>Lactobacillales</taxon>
        <taxon>Carnobacteriaceae</taxon>
        <taxon>Granulicatella</taxon>
    </lineage>
</organism>
<dbReference type="STRING" id="626369.HMPREF0446_00721"/>
<keyword evidence="3" id="KW-0812">Transmembrane</keyword>
<evidence type="ECO:0000313" key="4">
    <source>
        <dbReference type="EMBL" id="EEW93839.1"/>
    </source>
</evidence>
<evidence type="ECO:0000256" key="1">
    <source>
        <dbReference type="SAM" id="Coils"/>
    </source>
</evidence>
<keyword evidence="3" id="KW-1133">Transmembrane helix</keyword>
<accession>D0BL86</accession>
<dbReference type="RefSeq" id="WP_006702994.1">
    <property type="nucleotide sequence ID" value="NZ_KI391971.1"/>
</dbReference>